<dbReference type="InterPro" id="IPR016181">
    <property type="entry name" value="Acyl_CoA_acyltransferase"/>
</dbReference>
<dbReference type="SUPFAM" id="SSF55729">
    <property type="entry name" value="Acyl-CoA N-acyltransferases (Nat)"/>
    <property type="match status" value="1"/>
</dbReference>
<dbReference type="InterPro" id="IPR000182">
    <property type="entry name" value="GNAT_dom"/>
</dbReference>
<dbReference type="InterPro" id="IPR053144">
    <property type="entry name" value="Acetyltransferase_Butenolide"/>
</dbReference>
<evidence type="ECO:0000259" key="1">
    <source>
        <dbReference type="PROSITE" id="PS51186"/>
    </source>
</evidence>
<accession>A0ABU7XVW5</accession>
<organism evidence="2 3">
    <name type="scientific">Flavivirga spongiicola</name>
    <dbReference type="NCBI Taxonomy" id="421621"/>
    <lineage>
        <taxon>Bacteria</taxon>
        <taxon>Pseudomonadati</taxon>
        <taxon>Bacteroidota</taxon>
        <taxon>Flavobacteriia</taxon>
        <taxon>Flavobacteriales</taxon>
        <taxon>Flavobacteriaceae</taxon>
        <taxon>Flavivirga</taxon>
    </lineage>
</organism>
<sequence>MYKILTTGCHAELVSASHNKRQAMIEIKKGIFFSSETNDMDLDVIYTFIKNSYWGESRTLEEQKKALENTINFGLFHNGNQIAYARVMTDKVFFAYLLDVFVIEAYQGKEYSKLLIDKILNFPELKNIDKWMLATKDAHKLYEKFGFNIVKSPEKLMEKLSQRAKLIYE</sequence>
<evidence type="ECO:0000313" key="2">
    <source>
        <dbReference type="EMBL" id="MEF3834874.1"/>
    </source>
</evidence>
<dbReference type="EMBL" id="JAODOP010000004">
    <property type="protein sequence ID" value="MEF3834874.1"/>
    <property type="molecule type" value="Genomic_DNA"/>
</dbReference>
<gene>
    <name evidence="2" type="ORF">N1F79_17205</name>
</gene>
<dbReference type="Proteomes" id="UP001337305">
    <property type="component" value="Unassembled WGS sequence"/>
</dbReference>
<dbReference type="Pfam" id="PF00583">
    <property type="entry name" value="Acetyltransf_1"/>
    <property type="match status" value="1"/>
</dbReference>
<dbReference type="Gene3D" id="3.40.630.30">
    <property type="match status" value="1"/>
</dbReference>
<dbReference type="PROSITE" id="PS51186">
    <property type="entry name" value="GNAT"/>
    <property type="match status" value="1"/>
</dbReference>
<keyword evidence="3" id="KW-1185">Reference proteome</keyword>
<dbReference type="PANTHER" id="PTHR43233">
    <property type="entry name" value="FAMILY N-ACETYLTRANSFERASE, PUTATIVE (AFU_ORTHOLOGUE AFUA_6G03350)-RELATED"/>
    <property type="match status" value="1"/>
</dbReference>
<name>A0ABU7XVW5_9FLAO</name>
<dbReference type="PANTHER" id="PTHR43233:SF1">
    <property type="entry name" value="FAMILY N-ACETYLTRANSFERASE, PUTATIVE (AFU_ORTHOLOGUE AFUA_6G03350)-RELATED"/>
    <property type="match status" value="1"/>
</dbReference>
<evidence type="ECO:0000313" key="3">
    <source>
        <dbReference type="Proteomes" id="UP001337305"/>
    </source>
</evidence>
<dbReference type="RefSeq" id="WP_303307183.1">
    <property type="nucleotide sequence ID" value="NZ_JAODOP010000004.1"/>
</dbReference>
<proteinExistence type="predicted"/>
<protein>
    <submittedName>
        <fullName evidence="2">GNAT family N-acetyltransferase</fullName>
    </submittedName>
</protein>
<reference evidence="2 3" key="1">
    <citation type="submission" date="2022-09" db="EMBL/GenBank/DDBJ databases">
        <title>Genome sequencing of Flavivirga sp. MEBiC05379.</title>
        <authorList>
            <person name="Oh H.-M."/>
            <person name="Kwon K.K."/>
            <person name="Park M.J."/>
            <person name="Yang S.-H."/>
        </authorList>
    </citation>
    <scope>NUCLEOTIDE SEQUENCE [LARGE SCALE GENOMIC DNA]</scope>
    <source>
        <strain evidence="2 3">MEBiC05379</strain>
    </source>
</reference>
<feature type="domain" description="N-acetyltransferase" evidence="1">
    <location>
        <begin position="31"/>
        <end position="169"/>
    </location>
</feature>
<comment type="caution">
    <text evidence="2">The sequence shown here is derived from an EMBL/GenBank/DDBJ whole genome shotgun (WGS) entry which is preliminary data.</text>
</comment>
<dbReference type="CDD" id="cd04301">
    <property type="entry name" value="NAT_SF"/>
    <property type="match status" value="1"/>
</dbReference>